<comment type="caution">
    <text evidence="1">The sequence shown here is derived from an EMBL/GenBank/DDBJ whole genome shotgun (WGS) entry which is preliminary data.</text>
</comment>
<dbReference type="EMBL" id="CAXAMN010026273">
    <property type="protein sequence ID" value="CAK9101777.1"/>
    <property type="molecule type" value="Genomic_DNA"/>
</dbReference>
<proteinExistence type="predicted"/>
<dbReference type="Proteomes" id="UP001642484">
    <property type="component" value="Unassembled WGS sequence"/>
</dbReference>
<protein>
    <submittedName>
        <fullName evidence="1">Uncharacterized protein</fullName>
    </submittedName>
</protein>
<keyword evidence="2" id="KW-1185">Reference proteome</keyword>
<feature type="non-terminal residue" evidence="1">
    <location>
        <position position="1"/>
    </location>
</feature>
<organism evidence="1 2">
    <name type="scientific">Durusdinium trenchii</name>
    <dbReference type="NCBI Taxonomy" id="1381693"/>
    <lineage>
        <taxon>Eukaryota</taxon>
        <taxon>Sar</taxon>
        <taxon>Alveolata</taxon>
        <taxon>Dinophyceae</taxon>
        <taxon>Suessiales</taxon>
        <taxon>Symbiodiniaceae</taxon>
        <taxon>Durusdinium</taxon>
    </lineage>
</organism>
<reference evidence="1 2" key="1">
    <citation type="submission" date="2024-02" db="EMBL/GenBank/DDBJ databases">
        <authorList>
            <person name="Chen Y."/>
            <person name="Shah S."/>
            <person name="Dougan E. K."/>
            <person name="Thang M."/>
            <person name="Chan C."/>
        </authorList>
    </citation>
    <scope>NUCLEOTIDE SEQUENCE [LARGE SCALE GENOMIC DNA]</scope>
</reference>
<gene>
    <name evidence="1" type="ORF">CCMP2556_LOCUS47967</name>
</gene>
<feature type="non-terminal residue" evidence="1">
    <location>
        <position position="367"/>
    </location>
</feature>
<evidence type="ECO:0000313" key="1">
    <source>
        <dbReference type="EMBL" id="CAK9101777.1"/>
    </source>
</evidence>
<sequence>SISQHSGKLAATQHPEAHGLSQSMWAEFNRNSLSIVLLTAFEKDESDLLASLDQSLVSTILLKAGAELVKDFMQEAPDCRNDADQEDPVSLLFALASLESKNAFNTSLLRSKKDAQVAINVQNQLISMLIEKCLRQKDSAEIGPMDLLKRALAETACSVKSLQDVRFEKESMNNVQDDCWSMVLACDITFLRCGLQALEAEKDQQEKSTPLGKQLTKALNVVAEEAVSHTDTLSKLKGFLPFVKEHENWLPSSVDPPPCHTDTVQRLYKLCSVDGARVREVCRTMDTWRMLEKELHSGGPVPGADEIEPIVTFCREVGDKLIKFSSEICVMIQLSIKSVLKTGEKDFNETHRELMVNLKEVMLLYVW</sequence>
<name>A0ABP0RME8_9DINO</name>
<accession>A0ABP0RME8</accession>
<evidence type="ECO:0000313" key="2">
    <source>
        <dbReference type="Proteomes" id="UP001642484"/>
    </source>
</evidence>